<dbReference type="KEGG" id="tmar:MARIT_0611"/>
<dbReference type="SUPFAM" id="SSF55008">
    <property type="entry name" value="HMA, heavy metal-associated domain"/>
    <property type="match status" value="1"/>
</dbReference>
<dbReference type="EMBL" id="LT634361">
    <property type="protein sequence ID" value="SFZ80493.1"/>
    <property type="molecule type" value="Genomic_DNA"/>
</dbReference>
<dbReference type="OrthoDB" id="5513217at2"/>
<dbReference type="InterPro" id="IPR006121">
    <property type="entry name" value="HMA_dom"/>
</dbReference>
<dbReference type="GeneID" id="47722201"/>
<proteinExistence type="predicted"/>
<evidence type="ECO:0000313" key="3">
    <source>
        <dbReference type="EMBL" id="SFZ80493.1"/>
    </source>
</evidence>
<accession>A0A2H1E6U8</accession>
<evidence type="ECO:0000313" key="4">
    <source>
        <dbReference type="Proteomes" id="UP000231564"/>
    </source>
</evidence>
<name>A0A2H1E6U8_9FLAO</name>
<dbReference type="Gene3D" id="3.30.70.100">
    <property type="match status" value="1"/>
</dbReference>
<reference evidence="3 4" key="1">
    <citation type="submission" date="2016-11" db="EMBL/GenBank/DDBJ databases">
        <authorList>
            <person name="Jaros S."/>
            <person name="Januszkiewicz K."/>
            <person name="Wedrychowicz H."/>
        </authorList>
    </citation>
    <scope>NUCLEOTIDE SEQUENCE [LARGE SCALE GENOMIC DNA]</scope>
    <source>
        <strain evidence="3">NCIMB 2154T</strain>
    </source>
</reference>
<dbReference type="Proteomes" id="UP000231564">
    <property type="component" value="Chromosome MARIT"/>
</dbReference>
<feature type="signal peptide" evidence="1">
    <location>
        <begin position="1"/>
        <end position="19"/>
    </location>
</feature>
<gene>
    <name evidence="3" type="ORF">MARIT_0611</name>
</gene>
<organism evidence="3 4">
    <name type="scientific">Tenacibaculum maritimum NCIMB 2154</name>
    <dbReference type="NCBI Taxonomy" id="1349785"/>
    <lineage>
        <taxon>Bacteria</taxon>
        <taxon>Pseudomonadati</taxon>
        <taxon>Bacteroidota</taxon>
        <taxon>Flavobacteriia</taxon>
        <taxon>Flavobacteriales</taxon>
        <taxon>Flavobacteriaceae</taxon>
        <taxon>Tenacibaculum</taxon>
    </lineage>
</organism>
<dbReference type="AlphaFoldDB" id="A0A2H1E6U8"/>
<keyword evidence="1" id="KW-0732">Signal</keyword>
<feature type="chain" id="PRO_5013581075" description="HMA domain-containing protein" evidence="1">
    <location>
        <begin position="20"/>
        <end position="122"/>
    </location>
</feature>
<dbReference type="RefSeq" id="WP_100210709.1">
    <property type="nucleotide sequence ID" value="NZ_CP138495.1"/>
</dbReference>
<evidence type="ECO:0000256" key="1">
    <source>
        <dbReference type="SAM" id="SignalP"/>
    </source>
</evidence>
<dbReference type="STRING" id="1349785.GCA_000509405_00655"/>
<keyword evidence="4" id="KW-1185">Reference proteome</keyword>
<dbReference type="PROSITE" id="PS50846">
    <property type="entry name" value="HMA_2"/>
    <property type="match status" value="1"/>
</dbReference>
<feature type="domain" description="HMA" evidence="2">
    <location>
        <begin position="19"/>
        <end position="89"/>
    </location>
</feature>
<protein>
    <recommendedName>
        <fullName evidence="2">HMA domain-containing protein</fullName>
    </recommendedName>
</protein>
<dbReference type="Pfam" id="PF00403">
    <property type="entry name" value="HMA"/>
    <property type="match status" value="1"/>
</dbReference>
<dbReference type="GO" id="GO:0046872">
    <property type="term" value="F:metal ion binding"/>
    <property type="evidence" value="ECO:0007669"/>
    <property type="project" value="InterPro"/>
</dbReference>
<sequence length="122" mass="13838">MKKIIIIFSFMLLVMSVHAQKKNAKVSCEVDGVCMMCKKRIEAAALKTKGVKFASWDVRTHELKLIIDERKTTLQKVQKNIADAGHDSKEVKATTEAYEGIHPCCKYRSEAVKEEHQKGETE</sequence>
<evidence type="ECO:0000259" key="2">
    <source>
        <dbReference type="PROSITE" id="PS50846"/>
    </source>
</evidence>
<dbReference type="InterPro" id="IPR036163">
    <property type="entry name" value="HMA_dom_sf"/>
</dbReference>